<keyword evidence="2" id="KW-1185">Reference proteome</keyword>
<gene>
    <name evidence="1" type="ORF">FCM35_KLT10240</name>
</gene>
<evidence type="ECO:0008006" key="3">
    <source>
        <dbReference type="Google" id="ProtNLM"/>
    </source>
</evidence>
<proteinExistence type="predicted"/>
<dbReference type="AlphaFoldDB" id="A0A833VIK7"/>
<dbReference type="OrthoDB" id="2017266at2759"/>
<evidence type="ECO:0000313" key="1">
    <source>
        <dbReference type="EMBL" id="KAF3325169.1"/>
    </source>
</evidence>
<dbReference type="PANTHER" id="PTHR47673">
    <property type="entry name" value="ARM REPEAT SUPERFAMILY PROTEIN"/>
    <property type="match status" value="1"/>
</dbReference>
<dbReference type="Proteomes" id="UP000623129">
    <property type="component" value="Unassembled WGS sequence"/>
</dbReference>
<comment type="caution">
    <text evidence="1">The sequence shown here is derived from an EMBL/GenBank/DDBJ whole genome shotgun (WGS) entry which is preliminary data.</text>
</comment>
<reference evidence="1" key="1">
    <citation type="submission" date="2020-01" db="EMBL/GenBank/DDBJ databases">
        <title>Genome sequence of Kobresia littledalei, the first chromosome-level genome in the family Cyperaceae.</title>
        <authorList>
            <person name="Qu G."/>
        </authorList>
    </citation>
    <scope>NUCLEOTIDE SEQUENCE</scope>
    <source>
        <strain evidence="1">C.B.Clarke</strain>
        <tissue evidence="1">Leaf</tissue>
    </source>
</reference>
<dbReference type="PANTHER" id="PTHR47673:SF1">
    <property type="entry name" value="ARM REPEAT SUPERFAMILY PROTEIN"/>
    <property type="match status" value="1"/>
</dbReference>
<name>A0A833VIK7_9POAL</name>
<dbReference type="Gene3D" id="1.25.10.10">
    <property type="entry name" value="Leucine-rich Repeat Variant"/>
    <property type="match status" value="1"/>
</dbReference>
<organism evidence="1 2">
    <name type="scientific">Carex littledalei</name>
    <dbReference type="NCBI Taxonomy" id="544730"/>
    <lineage>
        <taxon>Eukaryota</taxon>
        <taxon>Viridiplantae</taxon>
        <taxon>Streptophyta</taxon>
        <taxon>Embryophyta</taxon>
        <taxon>Tracheophyta</taxon>
        <taxon>Spermatophyta</taxon>
        <taxon>Magnoliopsida</taxon>
        <taxon>Liliopsida</taxon>
        <taxon>Poales</taxon>
        <taxon>Cyperaceae</taxon>
        <taxon>Cyperoideae</taxon>
        <taxon>Cariceae</taxon>
        <taxon>Carex</taxon>
        <taxon>Carex subgen. Euthyceras</taxon>
    </lineage>
</organism>
<accession>A0A833VIK7</accession>
<protein>
    <recommendedName>
        <fullName evidence="3">ARM repeat superfamily protein</fullName>
    </recommendedName>
</protein>
<dbReference type="SUPFAM" id="SSF48371">
    <property type="entry name" value="ARM repeat"/>
    <property type="match status" value="1"/>
</dbReference>
<evidence type="ECO:0000313" key="2">
    <source>
        <dbReference type="Proteomes" id="UP000623129"/>
    </source>
</evidence>
<dbReference type="InterPro" id="IPR011989">
    <property type="entry name" value="ARM-like"/>
</dbReference>
<sequence>MARTPSSSVRSLLRRLSSPSISATSATSVRRAPSLSPPCDAAFSTSTEILPRRSYELLSSSLPLFYSRRQIVRFQTSTDFVRRLSSSVKEKALEEEVEKKAGWLLKSIFIATAGFAAFQFFPYMGETLLQQSISLLRVRDPWFKRTGASRLARYAVDDERRMKVVEMGGATELLNALKAATDDNTRKETLNALVALSKSDEAAGFLHQAGAVSIVSSISNSNEFAEIEAHKNSLLEQFEKFKS</sequence>
<dbReference type="InterPro" id="IPR016024">
    <property type="entry name" value="ARM-type_fold"/>
</dbReference>
<dbReference type="EMBL" id="SWLB01000020">
    <property type="protein sequence ID" value="KAF3325169.1"/>
    <property type="molecule type" value="Genomic_DNA"/>
</dbReference>